<keyword evidence="4" id="KW-1185">Reference proteome</keyword>
<keyword evidence="2" id="KW-0732">Signal</keyword>
<dbReference type="EMBL" id="BAABDE010000022">
    <property type="protein sequence ID" value="GAA3815220.1"/>
    <property type="molecule type" value="Genomic_DNA"/>
</dbReference>
<feature type="chain" id="PRO_5047358775" description="Lipoprotein" evidence="2">
    <location>
        <begin position="35"/>
        <end position="161"/>
    </location>
</feature>
<feature type="compositionally biased region" description="Low complexity" evidence="1">
    <location>
        <begin position="38"/>
        <end position="65"/>
    </location>
</feature>
<evidence type="ECO:0000256" key="2">
    <source>
        <dbReference type="SAM" id="SignalP"/>
    </source>
</evidence>
<feature type="region of interest" description="Disordered" evidence="1">
    <location>
        <begin position="38"/>
        <end position="82"/>
    </location>
</feature>
<name>A0ABP7ICZ8_9ACTN</name>
<gene>
    <name evidence="3" type="ORF">GCM10022403_056010</name>
</gene>
<sequence length="161" mass="16712">MNLQRVPAPKKPLSKRRKTAVAVGALLAAPLLMAATACGSSNTDTNDTSTAAAKPASSPSPSTHPSAPPGPDQKLAALDGNLRPADQYQQVLSALAPRCKEDVSHLATVVDTTLKSLKKKGATDEDEFSVLQKLEAWVPAGDPRVNCASKAAAYVAQRQGS</sequence>
<evidence type="ECO:0008006" key="5">
    <source>
        <dbReference type="Google" id="ProtNLM"/>
    </source>
</evidence>
<dbReference type="Proteomes" id="UP001501009">
    <property type="component" value="Unassembled WGS sequence"/>
</dbReference>
<evidence type="ECO:0000256" key="1">
    <source>
        <dbReference type="SAM" id="MobiDB-lite"/>
    </source>
</evidence>
<evidence type="ECO:0000313" key="3">
    <source>
        <dbReference type="EMBL" id="GAA3815220.1"/>
    </source>
</evidence>
<accession>A0ABP7ICZ8</accession>
<reference evidence="4" key="1">
    <citation type="journal article" date="2019" name="Int. J. Syst. Evol. Microbiol.">
        <title>The Global Catalogue of Microorganisms (GCM) 10K type strain sequencing project: providing services to taxonomists for standard genome sequencing and annotation.</title>
        <authorList>
            <consortium name="The Broad Institute Genomics Platform"/>
            <consortium name="The Broad Institute Genome Sequencing Center for Infectious Disease"/>
            <person name="Wu L."/>
            <person name="Ma J."/>
        </authorList>
    </citation>
    <scope>NUCLEOTIDE SEQUENCE [LARGE SCALE GENOMIC DNA]</scope>
    <source>
        <strain evidence="4">JCM 17138</strain>
    </source>
</reference>
<proteinExistence type="predicted"/>
<feature type="signal peptide" evidence="2">
    <location>
        <begin position="1"/>
        <end position="34"/>
    </location>
</feature>
<organism evidence="3 4">
    <name type="scientific">Streptomyces coacervatus</name>
    <dbReference type="NCBI Taxonomy" id="647381"/>
    <lineage>
        <taxon>Bacteria</taxon>
        <taxon>Bacillati</taxon>
        <taxon>Actinomycetota</taxon>
        <taxon>Actinomycetes</taxon>
        <taxon>Kitasatosporales</taxon>
        <taxon>Streptomycetaceae</taxon>
        <taxon>Streptomyces</taxon>
    </lineage>
</organism>
<protein>
    <recommendedName>
        <fullName evidence="5">Lipoprotein</fullName>
    </recommendedName>
</protein>
<comment type="caution">
    <text evidence="3">The sequence shown here is derived from an EMBL/GenBank/DDBJ whole genome shotgun (WGS) entry which is preliminary data.</text>
</comment>
<evidence type="ECO:0000313" key="4">
    <source>
        <dbReference type="Proteomes" id="UP001501009"/>
    </source>
</evidence>